<dbReference type="Pfam" id="PF07691">
    <property type="entry name" value="PA14"/>
    <property type="match status" value="1"/>
</dbReference>
<dbReference type="InterPro" id="IPR001764">
    <property type="entry name" value="Glyco_hydro_3_N"/>
</dbReference>
<keyword evidence="13" id="KW-1185">Reference proteome</keyword>
<evidence type="ECO:0000256" key="8">
    <source>
        <dbReference type="ARBA" id="ARBA00023295"/>
    </source>
</evidence>
<dbReference type="InterPro" id="IPR017853">
    <property type="entry name" value="GH"/>
</dbReference>
<feature type="non-terminal residue" evidence="12">
    <location>
        <position position="1"/>
    </location>
</feature>
<dbReference type="GO" id="GO:0030245">
    <property type="term" value="P:cellulose catabolic process"/>
    <property type="evidence" value="ECO:0007669"/>
    <property type="project" value="UniProtKB-UniPathway"/>
</dbReference>
<dbReference type="Pfam" id="PF01915">
    <property type="entry name" value="Glyco_hydro_3_C"/>
    <property type="match status" value="1"/>
</dbReference>
<dbReference type="Gene3D" id="2.60.120.260">
    <property type="entry name" value="Galactose-binding domain-like"/>
    <property type="match status" value="1"/>
</dbReference>
<dbReference type="InterPro" id="IPR002772">
    <property type="entry name" value="Glyco_hydro_3_C"/>
</dbReference>
<dbReference type="InterPro" id="IPR036962">
    <property type="entry name" value="Glyco_hydro_3_N_sf"/>
</dbReference>
<comment type="pathway">
    <text evidence="2 10">Glycan metabolism; cellulose degradation.</text>
</comment>
<dbReference type="FunFam" id="3.20.20.300:FF:000006">
    <property type="entry name" value="Beta-glucosidase H"/>
    <property type="match status" value="1"/>
</dbReference>
<evidence type="ECO:0000259" key="11">
    <source>
        <dbReference type="PROSITE" id="PS51820"/>
    </source>
</evidence>
<dbReference type="SUPFAM" id="SSF51445">
    <property type="entry name" value="(Trans)glycosidases"/>
    <property type="match status" value="1"/>
</dbReference>
<evidence type="ECO:0000313" key="12">
    <source>
        <dbReference type="EMBL" id="KAG4417628.1"/>
    </source>
</evidence>
<keyword evidence="4 10" id="KW-0378">Hydrolase</keyword>
<comment type="similarity">
    <text evidence="3 10">Belongs to the glycosyl hydrolase 3 family.</text>
</comment>
<keyword evidence="6" id="KW-0325">Glycoprotein</keyword>
<keyword evidence="9 10" id="KW-0624">Polysaccharide degradation</keyword>
<feature type="domain" description="PA14" evidence="11">
    <location>
        <begin position="395"/>
        <end position="551"/>
    </location>
</feature>
<dbReference type="PANTHER" id="PTHR42715">
    <property type="entry name" value="BETA-GLUCOSIDASE"/>
    <property type="match status" value="1"/>
</dbReference>
<dbReference type="PRINTS" id="PR00133">
    <property type="entry name" value="GLHYDRLASE3"/>
</dbReference>
<reference evidence="12" key="1">
    <citation type="submission" date="2021-02" db="EMBL/GenBank/DDBJ databases">
        <title>Genome sequence Cadophora malorum strain M34.</title>
        <authorList>
            <person name="Stefanovic E."/>
            <person name="Vu D."/>
            <person name="Scully C."/>
            <person name="Dijksterhuis J."/>
            <person name="Roader J."/>
            <person name="Houbraken J."/>
        </authorList>
    </citation>
    <scope>NUCLEOTIDE SEQUENCE</scope>
    <source>
        <strain evidence="12">M34</strain>
    </source>
</reference>
<evidence type="ECO:0000256" key="4">
    <source>
        <dbReference type="ARBA" id="ARBA00022801"/>
    </source>
</evidence>
<dbReference type="AlphaFoldDB" id="A0A8H7W9I9"/>
<dbReference type="EC" id="3.2.1.21" evidence="10"/>
<dbReference type="InterPro" id="IPR013783">
    <property type="entry name" value="Ig-like_fold"/>
</dbReference>
<dbReference type="Pfam" id="PF00933">
    <property type="entry name" value="Glyco_hydro_3"/>
    <property type="match status" value="1"/>
</dbReference>
<dbReference type="InterPro" id="IPR050288">
    <property type="entry name" value="Cellulose_deg_GH3"/>
</dbReference>
<dbReference type="PROSITE" id="PS00775">
    <property type="entry name" value="GLYCOSYL_HYDROL_F3"/>
    <property type="match status" value="1"/>
</dbReference>
<evidence type="ECO:0000256" key="6">
    <source>
        <dbReference type="ARBA" id="ARBA00023180"/>
    </source>
</evidence>
<dbReference type="PANTHER" id="PTHR42715:SF27">
    <property type="entry name" value="BETA-GLUCOSIDASE-RELATED"/>
    <property type="match status" value="1"/>
</dbReference>
<dbReference type="EMBL" id="JAFJYH010000149">
    <property type="protein sequence ID" value="KAG4417628.1"/>
    <property type="molecule type" value="Genomic_DNA"/>
</dbReference>
<gene>
    <name evidence="12" type="ORF">IFR04_009198</name>
</gene>
<evidence type="ECO:0000256" key="10">
    <source>
        <dbReference type="RuleBase" id="RU361161"/>
    </source>
</evidence>
<dbReference type="GO" id="GO:0008422">
    <property type="term" value="F:beta-glucosidase activity"/>
    <property type="evidence" value="ECO:0007669"/>
    <property type="project" value="UniProtKB-EC"/>
</dbReference>
<dbReference type="Gene3D" id="3.20.20.300">
    <property type="entry name" value="Glycoside hydrolase, family 3, N-terminal domain"/>
    <property type="match status" value="1"/>
</dbReference>
<keyword evidence="8 10" id="KW-0326">Glycosidase</keyword>
<dbReference type="InterPro" id="IPR037524">
    <property type="entry name" value="PA14/GLEYA"/>
</dbReference>
<evidence type="ECO:0000256" key="9">
    <source>
        <dbReference type="ARBA" id="ARBA00023326"/>
    </source>
</evidence>
<keyword evidence="7 10" id="KW-0119">Carbohydrate metabolism</keyword>
<evidence type="ECO:0000256" key="1">
    <source>
        <dbReference type="ARBA" id="ARBA00000448"/>
    </source>
</evidence>
<evidence type="ECO:0000256" key="3">
    <source>
        <dbReference type="ARBA" id="ARBA00005336"/>
    </source>
</evidence>
<evidence type="ECO:0000313" key="13">
    <source>
        <dbReference type="Proteomes" id="UP000664132"/>
    </source>
</evidence>
<comment type="catalytic activity">
    <reaction evidence="1 10">
        <text>Hydrolysis of terminal, non-reducing beta-D-glucosyl residues with release of beta-D-glucose.</text>
        <dbReference type="EC" id="3.2.1.21"/>
    </reaction>
</comment>
<comment type="caution">
    <text evidence="12">The sequence shown here is derived from an EMBL/GenBank/DDBJ whole genome shotgun (WGS) entry which is preliminary data.</text>
</comment>
<dbReference type="OrthoDB" id="47059at2759"/>
<dbReference type="InterPro" id="IPR011658">
    <property type="entry name" value="PA14_dom"/>
</dbReference>
<dbReference type="Gene3D" id="3.40.50.1700">
    <property type="entry name" value="Glycoside hydrolase family 3 C-terminal domain"/>
    <property type="match status" value="1"/>
</dbReference>
<organism evidence="12 13">
    <name type="scientific">Cadophora malorum</name>
    <dbReference type="NCBI Taxonomy" id="108018"/>
    <lineage>
        <taxon>Eukaryota</taxon>
        <taxon>Fungi</taxon>
        <taxon>Dikarya</taxon>
        <taxon>Ascomycota</taxon>
        <taxon>Pezizomycotina</taxon>
        <taxon>Leotiomycetes</taxon>
        <taxon>Helotiales</taxon>
        <taxon>Ploettnerulaceae</taxon>
        <taxon>Cadophora</taxon>
    </lineage>
</organism>
<evidence type="ECO:0000256" key="7">
    <source>
        <dbReference type="ARBA" id="ARBA00023277"/>
    </source>
</evidence>
<dbReference type="Pfam" id="PF14310">
    <property type="entry name" value="Fn3-like"/>
    <property type="match status" value="1"/>
</dbReference>
<dbReference type="InterPro" id="IPR036881">
    <property type="entry name" value="Glyco_hydro_3_C_sf"/>
</dbReference>
<sequence>MDTHTFNVDSLLRELSIHEKIQLTSGRDFWHTNPIERLAIPSLRLSDGPNGIRGTRFVKSVPSACIPCATGLAATWDATLLHATGTLLGLEAKSKGAHVVLGPTTNTLRSPLGGRGFESFSEDPVLSGSLAAAYITGIQEQGVVAALKHFVCNDLEDQRRAVNVIVSERALREIYLMPFMLAIRDGRPGAIMTAYNKVNGIHCSENQHLIQNVLRDDWGWKGLVMSDWFGTYSTVEALEAGLDLEMPGPTQWRNITVMNSYTAGKLSEETITERARNVLDLIKFTRRSEIPENAKECSRDVEEDRTLLRRLAAESIVLMKNESNILPLKRDRTTAVIGPNAKTTVFCGGGSAAITPSYTISPLDGIRSKSDRVTYSQGVYSHQELPLLDNVYTMAGVRGLTFRAYNHPPSTASRQCIEEIHVTSSNFFLTDFEHPDLNPTIFYAEIEAFLTPEETGIWDFGLSVSGTAKLFVDGVEVVDNETQQVQGHAFFGSGTREKTGHIMLNAGQKHKILVTFGSGATSKLLPKGVVSFRKGGVRVGGCPRISFPDAMEAAVKVAAAAEQVVVIAGLNGDWETEGHDRDNMDLPPGTDALISKVLEVAPDAVIVIQSGTPVTMPWVSVCKGLLHAWYGGNETGNGIADVLFGDVNPSAKLPVTFPKRAQDNPAYINSKSDAGQMLYGEGIFVGYRYYERIQLPVLFPFGHGLSYTNFEQKGLGILTNDDESKLAVSLRIQNIGRVPGAEIIQVYISQRTPSISRPLKELKAFEKVMLDPEEEKLIEISLSI</sequence>
<name>A0A8H7W9I9_9HELO</name>
<keyword evidence="5" id="KW-0136">Cellulose degradation</keyword>
<accession>A0A8H7W9I9</accession>
<dbReference type="Gene3D" id="2.60.40.10">
    <property type="entry name" value="Immunoglobulins"/>
    <property type="match status" value="1"/>
</dbReference>
<evidence type="ECO:0000256" key="2">
    <source>
        <dbReference type="ARBA" id="ARBA00004987"/>
    </source>
</evidence>
<dbReference type="UniPathway" id="UPA00696"/>
<dbReference type="SUPFAM" id="SSF52279">
    <property type="entry name" value="Beta-D-glucan exohydrolase, C-terminal domain"/>
    <property type="match status" value="1"/>
</dbReference>
<proteinExistence type="inferred from homology"/>
<dbReference type="SMART" id="SM00758">
    <property type="entry name" value="PA14"/>
    <property type="match status" value="1"/>
</dbReference>
<dbReference type="InterPro" id="IPR026891">
    <property type="entry name" value="Fn3-like"/>
</dbReference>
<evidence type="ECO:0000256" key="5">
    <source>
        <dbReference type="ARBA" id="ARBA00023001"/>
    </source>
</evidence>
<dbReference type="PROSITE" id="PS51820">
    <property type="entry name" value="PA14"/>
    <property type="match status" value="1"/>
</dbReference>
<protein>
    <recommendedName>
        <fullName evidence="10">beta-glucosidase</fullName>
        <ecNumber evidence="10">3.2.1.21</ecNumber>
    </recommendedName>
</protein>
<dbReference type="Proteomes" id="UP000664132">
    <property type="component" value="Unassembled WGS sequence"/>
</dbReference>
<dbReference type="InterPro" id="IPR019800">
    <property type="entry name" value="Glyco_hydro_3_AS"/>
</dbReference>